<evidence type="ECO:0000256" key="8">
    <source>
        <dbReference type="SAM" id="SignalP"/>
    </source>
</evidence>
<keyword evidence="5" id="KW-0442">Lipid degradation</keyword>
<dbReference type="EMBL" id="CP016024">
    <property type="protein sequence ID" value="ANJ76480.1"/>
    <property type="molecule type" value="Genomic_DNA"/>
</dbReference>
<evidence type="ECO:0000313" key="10">
    <source>
        <dbReference type="EMBL" id="ANJ76480.1"/>
    </source>
</evidence>
<dbReference type="GO" id="GO:0004630">
    <property type="term" value="F:phospholipase D activity"/>
    <property type="evidence" value="ECO:0007669"/>
    <property type="project" value="UniProtKB-EC"/>
</dbReference>
<geneLocation type="plasmid" evidence="11">
    <name>pri-1</name>
</geneLocation>
<dbReference type="InterPro" id="IPR001736">
    <property type="entry name" value="PLipase_D/transphosphatidylase"/>
</dbReference>
<dbReference type="OrthoDB" id="5294698at2"/>
<dbReference type="RefSeq" id="WP_024979588.1">
    <property type="nucleotide sequence ID" value="NZ_CP016024.1"/>
</dbReference>
<dbReference type="GeneID" id="61529920"/>
<protein>
    <recommendedName>
        <fullName evidence="3">phospholipase D</fullName>
        <ecNumber evidence="3">3.1.4.4</ecNumber>
    </recommendedName>
</protein>
<evidence type="ECO:0000256" key="2">
    <source>
        <dbReference type="ARBA" id="ARBA00008664"/>
    </source>
</evidence>
<evidence type="ECO:0000256" key="4">
    <source>
        <dbReference type="ARBA" id="ARBA00022801"/>
    </source>
</evidence>
<proteinExistence type="inferred from homology"/>
<evidence type="ECO:0000256" key="3">
    <source>
        <dbReference type="ARBA" id="ARBA00012027"/>
    </source>
</evidence>
<evidence type="ECO:0000259" key="9">
    <source>
        <dbReference type="PROSITE" id="PS50035"/>
    </source>
</evidence>
<dbReference type="InterPro" id="IPR051406">
    <property type="entry name" value="PLD_domain"/>
</dbReference>
<keyword evidence="8" id="KW-0732">Signal</keyword>
<sequence>MKKLFICAALLIAPAFAQAGIVDSALDSIGIWHGNRVEQPTSHSSPDVLAKIAAAMSRDNREGGYQNTSYQGRRGYHGSRGYDENQDDAASSSGESAVTVPAAGTIEVGFSPNRSAMNVALHVVKASTRSLDIAAYEFTNKRFEKAVVAAMRRGVQVRIVVDAKENVGKGASIAGRLAAVGAQVRYVDDAPLMHNKYLISDGETVGTGSLNFTVRAEKYNHENFRADWRNRALAQQYMGDFNGMWANGHPWR</sequence>
<feature type="signal peptide" evidence="8">
    <location>
        <begin position="1"/>
        <end position="19"/>
    </location>
</feature>
<dbReference type="GO" id="GO:0016891">
    <property type="term" value="F:RNA endonuclease activity producing 5'-phosphomonoesters, hydrolytic mechanism"/>
    <property type="evidence" value="ECO:0007669"/>
    <property type="project" value="TreeGrafter"/>
</dbReference>
<dbReference type="InterPro" id="IPR025202">
    <property type="entry name" value="PLD-like_dom"/>
</dbReference>
<feature type="domain" description="PLD phosphodiesterase" evidence="9">
    <location>
        <begin position="189"/>
        <end position="216"/>
    </location>
</feature>
<evidence type="ECO:0000256" key="1">
    <source>
        <dbReference type="ARBA" id="ARBA00000798"/>
    </source>
</evidence>
<dbReference type="PANTHER" id="PTHR43856">
    <property type="entry name" value="CARDIOLIPIN HYDROLASE"/>
    <property type="match status" value="1"/>
</dbReference>
<keyword evidence="11" id="KW-1185">Reference proteome</keyword>
<dbReference type="Proteomes" id="UP000078572">
    <property type="component" value="Plasmid pRI-1"/>
</dbReference>
<keyword evidence="6" id="KW-0443">Lipid metabolism</keyword>
<dbReference type="Pfam" id="PF13091">
    <property type="entry name" value="PLDc_2"/>
    <property type="match status" value="1"/>
</dbReference>
<keyword evidence="4" id="KW-0378">Hydrolase</keyword>
<dbReference type="SUPFAM" id="SSF56024">
    <property type="entry name" value="Phospholipase D/nuclease"/>
    <property type="match status" value="1"/>
</dbReference>
<organism evidence="10 11">
    <name type="scientific">Ralstonia insidiosa</name>
    <dbReference type="NCBI Taxonomy" id="190721"/>
    <lineage>
        <taxon>Bacteria</taxon>
        <taxon>Pseudomonadati</taxon>
        <taxon>Pseudomonadota</taxon>
        <taxon>Betaproteobacteria</taxon>
        <taxon>Burkholderiales</taxon>
        <taxon>Burkholderiaceae</taxon>
        <taxon>Ralstonia</taxon>
    </lineage>
</organism>
<dbReference type="PANTHER" id="PTHR43856:SF1">
    <property type="entry name" value="MITOCHONDRIAL CARDIOLIPIN HYDROLASE"/>
    <property type="match status" value="1"/>
</dbReference>
<reference evidence="11" key="1">
    <citation type="submission" date="2016-06" db="EMBL/GenBank/DDBJ databases">
        <authorList>
            <person name="Xu Y."/>
            <person name="Nagy A."/>
            <person name="Yan X."/>
            <person name="Kim S.W."/>
            <person name="Haley B."/>
            <person name="Liu N.T."/>
            <person name="Nou X."/>
        </authorList>
    </citation>
    <scope>NUCLEOTIDE SEQUENCE [LARGE SCALE GENOMIC DNA]</scope>
    <source>
        <strain evidence="11">ATCC 49129</strain>
        <plasmid evidence="11">pri-1</plasmid>
    </source>
</reference>
<evidence type="ECO:0000256" key="7">
    <source>
        <dbReference type="SAM" id="MobiDB-lite"/>
    </source>
</evidence>
<name>A0A192A7M8_9RALS</name>
<evidence type="ECO:0000256" key="6">
    <source>
        <dbReference type="ARBA" id="ARBA00023098"/>
    </source>
</evidence>
<evidence type="ECO:0000256" key="5">
    <source>
        <dbReference type="ARBA" id="ARBA00022963"/>
    </source>
</evidence>
<dbReference type="Gene3D" id="3.30.870.10">
    <property type="entry name" value="Endonuclease Chain A"/>
    <property type="match status" value="1"/>
</dbReference>
<dbReference type="GO" id="GO:0006793">
    <property type="term" value="P:phosphorus metabolic process"/>
    <property type="evidence" value="ECO:0007669"/>
    <property type="project" value="UniProtKB-ARBA"/>
</dbReference>
<feature type="region of interest" description="Disordered" evidence="7">
    <location>
        <begin position="61"/>
        <end position="96"/>
    </location>
</feature>
<dbReference type="GO" id="GO:0016042">
    <property type="term" value="P:lipid catabolic process"/>
    <property type="evidence" value="ECO:0007669"/>
    <property type="project" value="UniProtKB-KW"/>
</dbReference>
<dbReference type="AlphaFoldDB" id="A0A192A7M8"/>
<evidence type="ECO:0000313" key="11">
    <source>
        <dbReference type="Proteomes" id="UP000078572"/>
    </source>
</evidence>
<feature type="chain" id="PRO_5008251106" description="phospholipase D" evidence="8">
    <location>
        <begin position="20"/>
        <end position="252"/>
    </location>
</feature>
<dbReference type="EC" id="3.1.4.4" evidence="3"/>
<comment type="similarity">
    <text evidence="2">Belongs to the phospholipase D family.</text>
</comment>
<accession>A0A192A7M8</accession>
<keyword evidence="10" id="KW-0614">Plasmid</keyword>
<gene>
    <name evidence="10" type="ORF">A9Y76_28230</name>
</gene>
<dbReference type="PROSITE" id="PS50035">
    <property type="entry name" value="PLD"/>
    <property type="match status" value="1"/>
</dbReference>
<comment type="catalytic activity">
    <reaction evidence="1">
        <text>a 1,2-diacyl-sn-glycero-3-phosphocholine + H2O = a 1,2-diacyl-sn-glycero-3-phosphate + choline + H(+)</text>
        <dbReference type="Rhea" id="RHEA:14445"/>
        <dbReference type="ChEBI" id="CHEBI:15354"/>
        <dbReference type="ChEBI" id="CHEBI:15377"/>
        <dbReference type="ChEBI" id="CHEBI:15378"/>
        <dbReference type="ChEBI" id="CHEBI:57643"/>
        <dbReference type="ChEBI" id="CHEBI:58608"/>
        <dbReference type="EC" id="3.1.4.4"/>
    </reaction>
</comment>